<organism evidence="3 4">
    <name type="scientific">Claviceps pusilla</name>
    <dbReference type="NCBI Taxonomy" id="123648"/>
    <lineage>
        <taxon>Eukaryota</taxon>
        <taxon>Fungi</taxon>
        <taxon>Dikarya</taxon>
        <taxon>Ascomycota</taxon>
        <taxon>Pezizomycotina</taxon>
        <taxon>Sordariomycetes</taxon>
        <taxon>Hypocreomycetidae</taxon>
        <taxon>Hypocreales</taxon>
        <taxon>Clavicipitaceae</taxon>
        <taxon>Claviceps</taxon>
    </lineage>
</organism>
<evidence type="ECO:0000256" key="1">
    <source>
        <dbReference type="SAM" id="MobiDB-lite"/>
    </source>
</evidence>
<sequence length="292" mass="29647">MLFQTIASLALLASSASAASAESNRKPYRLAVMAVPGKSLMRRDNGGYQPNQKHCKAGNTCAEACGAGFDQCPGGQADIAHCFNPGAGQSCCTDNSGNSCEPGFYCTHDDKMQTMCCPHDLDLAACAAAFHVPGLVAATAKPVPTTTSTTSSTTSTTTTSTTTSTSSTTSHVSTTSTTTSTTTATTAHNTTTSIASTTSHTPKLTTTTLPTTTFTAHNTTTVPKKTTSCTASMGNTTAWAGHNTTFTSFKPTQTSDTTPIGTSTPTPTKVNAAAASGVSALLLVAAGFIALL</sequence>
<evidence type="ECO:0000313" key="4">
    <source>
        <dbReference type="Proteomes" id="UP000748025"/>
    </source>
</evidence>
<feature type="signal peptide" evidence="2">
    <location>
        <begin position="1"/>
        <end position="21"/>
    </location>
</feature>
<feature type="chain" id="PRO_5040240859" description="Prp 4 CRoW domain-containing protein" evidence="2">
    <location>
        <begin position="22"/>
        <end position="292"/>
    </location>
</feature>
<evidence type="ECO:0000313" key="3">
    <source>
        <dbReference type="EMBL" id="KAG5987627.1"/>
    </source>
</evidence>
<protein>
    <recommendedName>
        <fullName evidence="5">Prp 4 CRoW domain-containing protein</fullName>
    </recommendedName>
</protein>
<comment type="caution">
    <text evidence="3">The sequence shown here is derived from an EMBL/GenBank/DDBJ whole genome shotgun (WGS) entry which is preliminary data.</text>
</comment>
<accession>A0A9P7N516</accession>
<reference evidence="3" key="1">
    <citation type="journal article" date="2020" name="bioRxiv">
        <title>Whole genome comparisons of ergot fungi reveals the divergence and evolution of species within the genus Claviceps are the result of varying mechanisms driving genome evolution and host range expansion.</title>
        <authorList>
            <person name="Wyka S.A."/>
            <person name="Mondo S.J."/>
            <person name="Liu M."/>
            <person name="Dettman J."/>
            <person name="Nalam V."/>
            <person name="Broders K.D."/>
        </authorList>
    </citation>
    <scope>NUCLEOTIDE SEQUENCE</scope>
    <source>
        <strain evidence="3">CCC 602</strain>
    </source>
</reference>
<feature type="region of interest" description="Disordered" evidence="1">
    <location>
        <begin position="142"/>
        <end position="184"/>
    </location>
</feature>
<name>A0A9P7N516_9HYPO</name>
<evidence type="ECO:0008006" key="5">
    <source>
        <dbReference type="Google" id="ProtNLM"/>
    </source>
</evidence>
<feature type="compositionally biased region" description="Low complexity" evidence="1">
    <location>
        <begin position="145"/>
        <end position="184"/>
    </location>
</feature>
<keyword evidence="4" id="KW-1185">Reference proteome</keyword>
<dbReference type="Proteomes" id="UP000748025">
    <property type="component" value="Unassembled WGS sequence"/>
</dbReference>
<keyword evidence="2" id="KW-0732">Signal</keyword>
<evidence type="ECO:0000256" key="2">
    <source>
        <dbReference type="SAM" id="SignalP"/>
    </source>
</evidence>
<dbReference type="EMBL" id="SRPW01003255">
    <property type="protein sequence ID" value="KAG5987627.1"/>
    <property type="molecule type" value="Genomic_DNA"/>
</dbReference>
<proteinExistence type="predicted"/>
<gene>
    <name evidence="3" type="ORF">E4U43_004999</name>
</gene>
<dbReference type="AlphaFoldDB" id="A0A9P7N516"/>
<dbReference type="OrthoDB" id="5409186at2759"/>